<keyword evidence="2" id="KW-1185">Reference proteome</keyword>
<comment type="caution">
    <text evidence="1">The sequence shown here is derived from an EMBL/GenBank/DDBJ whole genome shotgun (WGS) entry which is preliminary data.</text>
</comment>
<sequence length="105" mass="11727">MSEGVFALETSGSVEERGQHSTGLYVFLDNVLHQNSSHGMRCGVDKGTGNEWWCWQAQAGRRVALPRHSQLAVRCFREQCSGDSSKYSLEGLCRILRSCEVAFMV</sequence>
<name>A0A5B7DCT5_PORTR</name>
<accession>A0A5B7DCT5</accession>
<organism evidence="1 2">
    <name type="scientific">Portunus trituberculatus</name>
    <name type="common">Swimming crab</name>
    <name type="synonym">Neptunus trituberculatus</name>
    <dbReference type="NCBI Taxonomy" id="210409"/>
    <lineage>
        <taxon>Eukaryota</taxon>
        <taxon>Metazoa</taxon>
        <taxon>Ecdysozoa</taxon>
        <taxon>Arthropoda</taxon>
        <taxon>Crustacea</taxon>
        <taxon>Multicrustacea</taxon>
        <taxon>Malacostraca</taxon>
        <taxon>Eumalacostraca</taxon>
        <taxon>Eucarida</taxon>
        <taxon>Decapoda</taxon>
        <taxon>Pleocyemata</taxon>
        <taxon>Brachyura</taxon>
        <taxon>Eubrachyura</taxon>
        <taxon>Portunoidea</taxon>
        <taxon>Portunidae</taxon>
        <taxon>Portuninae</taxon>
        <taxon>Portunus</taxon>
    </lineage>
</organism>
<dbReference type="EMBL" id="VSRR010000733">
    <property type="protein sequence ID" value="MPC19039.1"/>
    <property type="molecule type" value="Genomic_DNA"/>
</dbReference>
<evidence type="ECO:0000313" key="2">
    <source>
        <dbReference type="Proteomes" id="UP000324222"/>
    </source>
</evidence>
<dbReference type="AlphaFoldDB" id="A0A5B7DCT5"/>
<evidence type="ECO:0000313" key="1">
    <source>
        <dbReference type="EMBL" id="MPC19039.1"/>
    </source>
</evidence>
<protein>
    <submittedName>
        <fullName evidence="1">Uncharacterized protein</fullName>
    </submittedName>
</protein>
<gene>
    <name evidence="1" type="ORF">E2C01_011945</name>
</gene>
<reference evidence="1 2" key="1">
    <citation type="submission" date="2019-05" db="EMBL/GenBank/DDBJ databases">
        <title>Another draft genome of Portunus trituberculatus and its Hox gene families provides insights of decapod evolution.</title>
        <authorList>
            <person name="Jeong J.-H."/>
            <person name="Song I."/>
            <person name="Kim S."/>
            <person name="Choi T."/>
            <person name="Kim D."/>
            <person name="Ryu S."/>
            <person name="Kim W."/>
        </authorList>
    </citation>
    <scope>NUCLEOTIDE SEQUENCE [LARGE SCALE GENOMIC DNA]</scope>
    <source>
        <tissue evidence="1">Muscle</tissue>
    </source>
</reference>
<proteinExistence type="predicted"/>
<dbReference type="Proteomes" id="UP000324222">
    <property type="component" value="Unassembled WGS sequence"/>
</dbReference>